<accession>A0A7S4UG17</accession>
<feature type="compositionally biased region" description="Polar residues" evidence="2">
    <location>
        <begin position="22"/>
        <end position="40"/>
    </location>
</feature>
<keyword evidence="1" id="KW-0175">Coiled coil</keyword>
<dbReference type="PANTHER" id="PTHR48252:SF77">
    <property type="entry name" value="HISTONE DEACETYLASE DOMAIN-CONTAINING PROTEIN"/>
    <property type="match status" value="1"/>
</dbReference>
<dbReference type="AlphaFoldDB" id="A0A7S4UG17"/>
<organism evidence="3">
    <name type="scientific">Alexandrium monilatum</name>
    <dbReference type="NCBI Taxonomy" id="311494"/>
    <lineage>
        <taxon>Eukaryota</taxon>
        <taxon>Sar</taxon>
        <taxon>Alveolata</taxon>
        <taxon>Dinophyceae</taxon>
        <taxon>Gonyaulacales</taxon>
        <taxon>Pyrocystaceae</taxon>
        <taxon>Alexandrium</taxon>
    </lineage>
</organism>
<sequence length="477" mass="53556">MGNVLPRKIVQQLPKKLTSTRAVVGANSSPSWSRSKQAGLSTDSTSSWSRSGFLLEDELVRELSYQSDDDSVQAECFRAAKAILDCDVFLLCTGTGFTADSGLPLCREIAEIAQYRSRGLTYTSICDTCWMDTDLTLFYGYWGTCLNDARWTRPHAGYEILASWRDRFFHGTALSAEIQRRCKIAEKNKAEKEAADKEEEMEPLKGQQAGAFFVFTSNMDSHLLDYFDAGEVRESHGSVEFWQCGSVCSKRVWRAPSECTFRVDLRNMLAFDPPGTNMTSPMLMKSMSFIHEVEMREERRFGKRGHEGMRGDRFLQGLPPSEDASGSGKMFWRPNRPVCPLCKAPARPNVLMFSDLGWVDNAAQERRWSVWLQTVKDECQLRRSGPELKVVIMEIGAGATTVPTVRSTSQSVAARLEQLGARATLVRINPEKCRPDGAKGARLKHFIGIPLRGLEALERINAVVEARLLHNRSFARP</sequence>
<feature type="coiled-coil region" evidence="1">
    <location>
        <begin position="175"/>
        <end position="207"/>
    </location>
</feature>
<reference evidence="3" key="1">
    <citation type="submission" date="2021-01" db="EMBL/GenBank/DDBJ databases">
        <authorList>
            <person name="Corre E."/>
            <person name="Pelletier E."/>
            <person name="Niang G."/>
            <person name="Scheremetjew M."/>
            <person name="Finn R."/>
            <person name="Kale V."/>
            <person name="Holt S."/>
            <person name="Cochrane G."/>
            <person name="Meng A."/>
            <person name="Brown T."/>
            <person name="Cohen L."/>
        </authorList>
    </citation>
    <scope>NUCLEOTIDE SEQUENCE</scope>
    <source>
        <strain evidence="3">CCMP3105</strain>
    </source>
</reference>
<dbReference type="SUPFAM" id="SSF52467">
    <property type="entry name" value="DHS-like NAD/FAD-binding domain"/>
    <property type="match status" value="2"/>
</dbReference>
<gene>
    <name evidence="3" type="ORF">AMON00008_LOCUS3413</name>
</gene>
<protein>
    <recommendedName>
        <fullName evidence="4">Deacetylase sirtuin-type domain-containing protein</fullName>
    </recommendedName>
</protein>
<evidence type="ECO:0000256" key="2">
    <source>
        <dbReference type="SAM" id="MobiDB-lite"/>
    </source>
</evidence>
<dbReference type="InterPro" id="IPR029035">
    <property type="entry name" value="DHS-like_NAD/FAD-binding_dom"/>
</dbReference>
<proteinExistence type="predicted"/>
<evidence type="ECO:0008006" key="4">
    <source>
        <dbReference type="Google" id="ProtNLM"/>
    </source>
</evidence>
<feature type="region of interest" description="Disordered" evidence="2">
    <location>
        <begin position="22"/>
        <end position="48"/>
    </location>
</feature>
<evidence type="ECO:0000313" key="3">
    <source>
        <dbReference type="EMBL" id="CAE4563794.1"/>
    </source>
</evidence>
<evidence type="ECO:0000256" key="1">
    <source>
        <dbReference type="SAM" id="Coils"/>
    </source>
</evidence>
<dbReference type="EMBL" id="HBNR01005059">
    <property type="protein sequence ID" value="CAE4563794.1"/>
    <property type="molecule type" value="Transcribed_RNA"/>
</dbReference>
<dbReference type="PANTHER" id="PTHR48252">
    <property type="entry name" value="HISTONE DEACETYLASE 2-RELATED"/>
    <property type="match status" value="1"/>
</dbReference>
<name>A0A7S4UG17_9DINO</name>